<dbReference type="CDD" id="cd09917">
    <property type="entry name" value="F-box_SF"/>
    <property type="match status" value="1"/>
</dbReference>
<evidence type="ECO:0000313" key="2">
    <source>
        <dbReference type="EMBL" id="JAT77768.1"/>
    </source>
</evidence>
<evidence type="ECO:0000259" key="1">
    <source>
        <dbReference type="PROSITE" id="PS50181"/>
    </source>
</evidence>
<dbReference type="InterPro" id="IPR001810">
    <property type="entry name" value="F-box_dom"/>
</dbReference>
<dbReference type="PROSITE" id="PS50181">
    <property type="entry name" value="FBOX"/>
    <property type="match status" value="1"/>
</dbReference>
<dbReference type="SUPFAM" id="SSF81383">
    <property type="entry name" value="F-box domain"/>
    <property type="match status" value="1"/>
</dbReference>
<dbReference type="AlphaFoldDB" id="A0A1D2AF39"/>
<dbReference type="EMBL" id="GDKF01000854">
    <property type="protein sequence ID" value="JAT77768.1"/>
    <property type="molecule type" value="Transcribed_RNA"/>
</dbReference>
<reference evidence="2" key="1">
    <citation type="submission" date="2015-08" db="EMBL/GenBank/DDBJ databases">
        <authorList>
            <person name="Babu N.S."/>
            <person name="Beckwith C.J."/>
            <person name="Beseler K.G."/>
            <person name="Brison A."/>
            <person name="Carone J.V."/>
            <person name="Caskin T.P."/>
            <person name="Diamond M."/>
            <person name="Durham M.E."/>
            <person name="Foxe J.M."/>
            <person name="Go M."/>
            <person name="Henderson B.A."/>
            <person name="Jones I.B."/>
            <person name="McGettigan J.A."/>
            <person name="Micheletti S.J."/>
            <person name="Nasrallah M.E."/>
            <person name="Ortiz D."/>
            <person name="Piller C.R."/>
            <person name="Privatt S.R."/>
            <person name="Schneider S.L."/>
            <person name="Sharp S."/>
            <person name="Smith T.C."/>
            <person name="Stanton J.D."/>
            <person name="Ullery H.E."/>
            <person name="Wilson R.J."/>
            <person name="Serrano M.G."/>
            <person name="Buck G."/>
            <person name="Lee V."/>
            <person name="Wang Y."/>
            <person name="Carvalho R."/>
            <person name="Voegtly L."/>
            <person name="Shi R."/>
            <person name="Duckworth R."/>
            <person name="Johnson A."/>
            <person name="Loviza R."/>
            <person name="Walstead R."/>
            <person name="Shah Z."/>
            <person name="Kiflezghi M."/>
            <person name="Wade K."/>
            <person name="Ball S.L."/>
            <person name="Bradley K.W."/>
            <person name="Asai D.J."/>
            <person name="Bowman C.A."/>
            <person name="Russell D.A."/>
            <person name="Pope W.H."/>
            <person name="Jacobs-Sera D."/>
            <person name="Hendrix R.W."/>
            <person name="Hatfull G.F."/>
        </authorList>
    </citation>
    <scope>NUCLEOTIDE SEQUENCE</scope>
</reference>
<gene>
    <name evidence="2" type="ORF">g.30576</name>
</gene>
<name>A0A1D2AF39_AUXPR</name>
<proteinExistence type="predicted"/>
<dbReference type="Pfam" id="PF12937">
    <property type="entry name" value="F-box-like"/>
    <property type="match status" value="1"/>
</dbReference>
<accession>A0A1D2AF39</accession>
<sequence length="305" mass="32573">MALPDDVLLYVFRNLSISDWACKVALVSKGWATLASQEAMALLPPCLQPLTRGPCFTHGGPGCTQCGIRLAHLLFCNSVLHNPSFRLDAQRVNQPRSLGGRSRSAWTCTLGFTSFNTGQVDGAPSSSSVTQLRCLSETFECVQEVDLQQALCRCGMDHADAGQVLDSGLGLQLRIKFAAAVQGGEAGSEEQLVPHSVATVCLAVDDGTCHRPVLNLKGSVDVWKVDALAWALASTEEGRPGAQDLSVAIPRLPCQTRRAVVILRASGAVAQGARCACFDRPRLLFSPARPRGILHGEERGVLDSQ</sequence>
<protein>
    <recommendedName>
        <fullName evidence="1">F-box domain-containing protein</fullName>
    </recommendedName>
</protein>
<organism evidence="2">
    <name type="scientific">Auxenochlorella protothecoides</name>
    <name type="common">Green microalga</name>
    <name type="synonym">Chlorella protothecoides</name>
    <dbReference type="NCBI Taxonomy" id="3075"/>
    <lineage>
        <taxon>Eukaryota</taxon>
        <taxon>Viridiplantae</taxon>
        <taxon>Chlorophyta</taxon>
        <taxon>core chlorophytes</taxon>
        <taxon>Trebouxiophyceae</taxon>
        <taxon>Chlorellales</taxon>
        <taxon>Chlorellaceae</taxon>
        <taxon>Auxenochlorella</taxon>
    </lineage>
</organism>
<dbReference type="Gene3D" id="1.20.1280.50">
    <property type="match status" value="1"/>
</dbReference>
<feature type="domain" description="F-box" evidence="1">
    <location>
        <begin position="1"/>
        <end position="38"/>
    </location>
</feature>
<dbReference type="InterPro" id="IPR036047">
    <property type="entry name" value="F-box-like_dom_sf"/>
</dbReference>